<accession>A0A6G4R4Q0</accession>
<gene>
    <name evidence="5" type="ORF">G5B46_23220</name>
</gene>
<dbReference type="SUPFAM" id="SSF56672">
    <property type="entry name" value="DNA/RNA polymerases"/>
    <property type="match status" value="1"/>
</dbReference>
<comment type="caution">
    <text evidence="5">The sequence shown here is derived from an EMBL/GenBank/DDBJ whole genome shotgun (WGS) entry which is preliminary data.</text>
</comment>
<proteinExistence type="predicted"/>
<dbReference type="PANTHER" id="PTHR35369:SF2">
    <property type="entry name" value="BLR3025 PROTEIN"/>
    <property type="match status" value="1"/>
</dbReference>
<evidence type="ECO:0000313" key="5">
    <source>
        <dbReference type="EMBL" id="NGM52534.1"/>
    </source>
</evidence>
<dbReference type="Pfam" id="PF00817">
    <property type="entry name" value="IMS"/>
    <property type="match status" value="1"/>
</dbReference>
<dbReference type="GO" id="GO:0006281">
    <property type="term" value="P:DNA repair"/>
    <property type="evidence" value="ECO:0007669"/>
    <property type="project" value="InterPro"/>
</dbReference>
<dbReference type="AlphaFoldDB" id="A0A6G4R4Q0"/>
<reference evidence="5" key="1">
    <citation type="submission" date="2020-02" db="EMBL/GenBank/DDBJ databases">
        <authorList>
            <person name="Gao J."/>
            <person name="Sun J."/>
        </authorList>
    </citation>
    <scope>NUCLEOTIDE SEQUENCE</scope>
    <source>
        <strain evidence="5">602-2</strain>
    </source>
</reference>
<dbReference type="InterPro" id="IPR045443">
    <property type="entry name" value="DUF6504"/>
</dbReference>
<evidence type="ECO:0000259" key="3">
    <source>
        <dbReference type="Pfam" id="PF00817"/>
    </source>
</evidence>
<dbReference type="PANTHER" id="PTHR35369">
    <property type="entry name" value="BLR3025 PROTEIN-RELATED"/>
    <property type="match status" value="1"/>
</dbReference>
<keyword evidence="1" id="KW-0227">DNA damage</keyword>
<feature type="domain" description="UmuC" evidence="3">
    <location>
        <begin position="107"/>
        <end position="220"/>
    </location>
</feature>
<dbReference type="CDD" id="cd03468">
    <property type="entry name" value="PolY_like"/>
    <property type="match status" value="1"/>
</dbReference>
<protein>
    <submittedName>
        <fullName evidence="5">DNA polymerase Y family protein</fullName>
    </submittedName>
</protein>
<evidence type="ECO:0000256" key="1">
    <source>
        <dbReference type="ARBA" id="ARBA00022763"/>
    </source>
</evidence>
<feature type="domain" description="DUF6504" evidence="4">
    <location>
        <begin position="494"/>
        <end position="575"/>
    </location>
</feature>
<evidence type="ECO:0000256" key="2">
    <source>
        <dbReference type="SAM" id="MobiDB-lite"/>
    </source>
</evidence>
<organism evidence="5">
    <name type="scientific">Caulobacter sp. 602-2</name>
    <dbReference type="NCBI Taxonomy" id="2710887"/>
    <lineage>
        <taxon>Bacteria</taxon>
        <taxon>Pseudomonadati</taxon>
        <taxon>Pseudomonadota</taxon>
        <taxon>Alphaproteobacteria</taxon>
        <taxon>Caulobacterales</taxon>
        <taxon>Caulobacteraceae</taxon>
        <taxon>Caulobacter</taxon>
    </lineage>
</organism>
<feature type="region of interest" description="Disordered" evidence="2">
    <location>
        <begin position="26"/>
        <end position="100"/>
    </location>
</feature>
<sequence length="579" mass="62457">MARILSVWCPNWPITTWRRRHPNAFAERGEEKTLPQKGEVAAKRSEGEGSSAGTPPSVASRQLPQRGSIYAAPTGSSPPGGGGPEGRRGLAPPPQDPPFALLVSERGTRRLAAVDAAAMALGLSAGQKAADALALVPQLVTADHDPDADRRALGSLCDWCVRFSPAVAVDGEDGLLLDITGTDHLWGGEDAMLADLLERLARWGVPARGAIADTAGAAWALARYGEPRFGSGRAVVPPGGQREALARLPVAALRLDEAAQAQLPRLGLHRVGQLYALPRAQMAKRFGLAFTQRLDQALGAAGEALAFRRPASPWFARLAFFEPVSAPEDLARVAADVLALICKRLEGEGRGAKRFEVVYHRLDGKAFAVPVGLARPGRDAVRLAKLVAPKLDVVDPGFGIDVITVHAFAVEALAQGQARIDAELDAAEALAPLVDRLVNRLGEGRVWRPDPVESHVPERAVGRSAPLAAPAAARPWSPDLPRPTRLLKRPEPIEVMAKLPDDPPLRFTWRGRHHRVQAAEGPERIGQEWWRGDFDAAGPGRIRDYYRVEDEAGGRFWIYRQGLYGDGDPPKWWLHGLFG</sequence>
<dbReference type="Pfam" id="PF20114">
    <property type="entry name" value="DUF6504"/>
    <property type="match status" value="1"/>
</dbReference>
<name>A0A6G4R4Q0_9CAUL</name>
<dbReference type="InterPro" id="IPR043502">
    <property type="entry name" value="DNA/RNA_pol_sf"/>
</dbReference>
<evidence type="ECO:0000259" key="4">
    <source>
        <dbReference type="Pfam" id="PF20114"/>
    </source>
</evidence>
<dbReference type="InterPro" id="IPR050356">
    <property type="entry name" value="SulA_CellDiv_inhibitor"/>
</dbReference>
<dbReference type="InterPro" id="IPR001126">
    <property type="entry name" value="UmuC"/>
</dbReference>
<feature type="compositionally biased region" description="Basic and acidic residues" evidence="2">
    <location>
        <begin position="27"/>
        <end position="47"/>
    </location>
</feature>
<feature type="compositionally biased region" description="Polar residues" evidence="2">
    <location>
        <begin position="51"/>
        <end position="65"/>
    </location>
</feature>
<dbReference type="EMBL" id="JAAKGT010000019">
    <property type="protein sequence ID" value="NGM52534.1"/>
    <property type="molecule type" value="Genomic_DNA"/>
</dbReference>